<keyword evidence="5 7" id="KW-0472">Membrane</keyword>
<accession>A0A7X2H5R0</accession>
<keyword evidence="2" id="KW-0813">Transport</keyword>
<dbReference type="GO" id="GO:0022857">
    <property type="term" value="F:transmembrane transporter activity"/>
    <property type="evidence" value="ECO:0007669"/>
    <property type="project" value="InterPro"/>
</dbReference>
<dbReference type="Proteomes" id="UP000463051">
    <property type="component" value="Unassembled WGS sequence"/>
</dbReference>
<feature type="transmembrane region" description="Helical" evidence="7">
    <location>
        <begin position="280"/>
        <end position="298"/>
    </location>
</feature>
<name>A0A7X2H5R0_9BACL</name>
<feature type="transmembrane region" description="Helical" evidence="7">
    <location>
        <begin position="61"/>
        <end position="82"/>
    </location>
</feature>
<dbReference type="AlphaFoldDB" id="A0A7X2H5R0"/>
<dbReference type="PRINTS" id="PR01035">
    <property type="entry name" value="TCRTETA"/>
</dbReference>
<feature type="transmembrane region" description="Helical" evidence="7">
    <location>
        <begin position="123"/>
        <end position="144"/>
    </location>
</feature>
<dbReference type="PROSITE" id="PS50850">
    <property type="entry name" value="MFS"/>
    <property type="match status" value="1"/>
</dbReference>
<feature type="compositionally biased region" description="Low complexity" evidence="6">
    <location>
        <begin position="9"/>
        <end position="22"/>
    </location>
</feature>
<feature type="transmembrane region" description="Helical" evidence="7">
    <location>
        <begin position="398"/>
        <end position="416"/>
    </location>
</feature>
<evidence type="ECO:0000256" key="6">
    <source>
        <dbReference type="SAM" id="MobiDB-lite"/>
    </source>
</evidence>
<evidence type="ECO:0000256" key="1">
    <source>
        <dbReference type="ARBA" id="ARBA00004651"/>
    </source>
</evidence>
<dbReference type="RefSeq" id="WP_154118285.1">
    <property type="nucleotide sequence ID" value="NZ_WJXB01000003.1"/>
</dbReference>
<dbReference type="Gene3D" id="1.20.1720.10">
    <property type="entry name" value="Multidrug resistance protein D"/>
    <property type="match status" value="1"/>
</dbReference>
<evidence type="ECO:0000313" key="9">
    <source>
        <dbReference type="EMBL" id="MRN53238.1"/>
    </source>
</evidence>
<evidence type="ECO:0000256" key="7">
    <source>
        <dbReference type="SAM" id="Phobius"/>
    </source>
</evidence>
<gene>
    <name evidence="9" type="ORF">GJB61_09565</name>
</gene>
<comment type="subcellular location">
    <subcellularLocation>
        <location evidence="1">Cell membrane</location>
        <topology evidence="1">Multi-pass membrane protein</topology>
    </subcellularLocation>
</comment>
<dbReference type="InterPro" id="IPR036259">
    <property type="entry name" value="MFS_trans_sf"/>
</dbReference>
<feature type="transmembrane region" description="Helical" evidence="7">
    <location>
        <begin position="156"/>
        <end position="174"/>
    </location>
</feature>
<dbReference type="InterPro" id="IPR011701">
    <property type="entry name" value="MFS"/>
</dbReference>
<dbReference type="InterPro" id="IPR020846">
    <property type="entry name" value="MFS_dom"/>
</dbReference>
<feature type="transmembrane region" description="Helical" evidence="7">
    <location>
        <begin position="28"/>
        <end position="49"/>
    </location>
</feature>
<feature type="transmembrane region" description="Helical" evidence="7">
    <location>
        <begin position="180"/>
        <end position="202"/>
    </location>
</feature>
<comment type="caution">
    <text evidence="9">The sequence shown here is derived from an EMBL/GenBank/DDBJ whole genome shotgun (WGS) entry which is preliminary data.</text>
</comment>
<evidence type="ECO:0000259" key="8">
    <source>
        <dbReference type="PROSITE" id="PS50850"/>
    </source>
</evidence>
<keyword evidence="10" id="KW-1185">Reference proteome</keyword>
<reference evidence="9 10" key="1">
    <citation type="submission" date="2019-11" db="EMBL/GenBank/DDBJ databases">
        <title>Paenibacillus monticola sp. nov., a novel PGPR strain isolated from mountain sample in China.</title>
        <authorList>
            <person name="Zhao Q."/>
            <person name="Li H.-P."/>
            <person name="Zhang J.-L."/>
        </authorList>
    </citation>
    <scope>NUCLEOTIDE SEQUENCE [LARGE SCALE GENOMIC DNA]</scope>
    <source>
        <strain evidence="9 10">LC-T2</strain>
    </source>
</reference>
<evidence type="ECO:0000256" key="3">
    <source>
        <dbReference type="ARBA" id="ARBA00022692"/>
    </source>
</evidence>
<dbReference type="GO" id="GO:0005886">
    <property type="term" value="C:plasma membrane"/>
    <property type="evidence" value="ECO:0007669"/>
    <property type="project" value="UniProtKB-SubCell"/>
</dbReference>
<evidence type="ECO:0000256" key="4">
    <source>
        <dbReference type="ARBA" id="ARBA00022989"/>
    </source>
</evidence>
<evidence type="ECO:0000313" key="10">
    <source>
        <dbReference type="Proteomes" id="UP000463051"/>
    </source>
</evidence>
<feature type="transmembrane region" description="Helical" evidence="7">
    <location>
        <begin position="245"/>
        <end position="268"/>
    </location>
</feature>
<keyword evidence="3 7" id="KW-0812">Transmembrane</keyword>
<evidence type="ECO:0000256" key="2">
    <source>
        <dbReference type="ARBA" id="ARBA00022448"/>
    </source>
</evidence>
<dbReference type="PANTHER" id="PTHR23502:SF35">
    <property type="entry name" value="MAJOR FACILITATOR SUPERFAMILY (MFS) PROFILE DOMAIN-CONTAINING PROTEIN"/>
    <property type="match status" value="1"/>
</dbReference>
<dbReference type="SUPFAM" id="SSF103473">
    <property type="entry name" value="MFS general substrate transporter"/>
    <property type="match status" value="1"/>
</dbReference>
<feature type="domain" description="Major facilitator superfamily (MFS) profile" evidence="8">
    <location>
        <begin position="28"/>
        <end position="418"/>
    </location>
</feature>
<proteinExistence type="predicted"/>
<dbReference type="PANTHER" id="PTHR23502">
    <property type="entry name" value="MAJOR FACILITATOR SUPERFAMILY"/>
    <property type="match status" value="1"/>
</dbReference>
<keyword evidence="4 7" id="KW-1133">Transmembrane helix</keyword>
<feature type="region of interest" description="Disordered" evidence="6">
    <location>
        <begin position="1"/>
        <end position="22"/>
    </location>
</feature>
<dbReference type="Pfam" id="PF07690">
    <property type="entry name" value="MFS_1"/>
    <property type="match status" value="1"/>
</dbReference>
<protein>
    <submittedName>
        <fullName evidence="9">MFS transporter</fullName>
    </submittedName>
</protein>
<sequence length="418" mass="44152">MKSQTPNGLSLPTASNASTSPSSRNRRLLFLLGLSAAIVSLAQSLYVPLLPDLQRQLHTSLALVNLTVTVFTIAMAVMQVVLGPVVDRNGRKTVLIPGLILYVAATIGCMLSGSIEILLTFRVFQGIGASVVPLVAATMIGDLFEGKERAESMATYQMILGISPALGPLIGGFIGQAFGYTGVFGFAAGTSILILVLSLLMLPETRPVSAPDTDRRNEVPDSTRKSGTSGIFRSFGRIFRSKTGAVALLGGFALYNVIYTLIVFLPVILETHYSLNIAQIGLYPLLFMALSLVGSRLSGKLQSRMEARRVLTLTATLNGFSLILFLFAAPLSLIALAATLALTGFVSGLMMPVLPTMLSAEFVQERATAIGVYNFVRYLGMAAAPMIGSLLYPAGGIPLLIGVAAAVIAFSGFAAARR</sequence>
<organism evidence="9 10">
    <name type="scientific">Paenibacillus monticola</name>
    <dbReference type="NCBI Taxonomy" id="2666075"/>
    <lineage>
        <taxon>Bacteria</taxon>
        <taxon>Bacillati</taxon>
        <taxon>Bacillota</taxon>
        <taxon>Bacilli</taxon>
        <taxon>Bacillales</taxon>
        <taxon>Paenibacillaceae</taxon>
        <taxon>Paenibacillus</taxon>
    </lineage>
</organism>
<feature type="transmembrane region" description="Helical" evidence="7">
    <location>
        <begin position="94"/>
        <end position="117"/>
    </location>
</feature>
<dbReference type="EMBL" id="WJXB01000003">
    <property type="protein sequence ID" value="MRN53238.1"/>
    <property type="molecule type" value="Genomic_DNA"/>
</dbReference>
<dbReference type="InterPro" id="IPR001958">
    <property type="entry name" value="Tet-R_TetA/multi-R_MdtG-like"/>
</dbReference>
<feature type="region of interest" description="Disordered" evidence="6">
    <location>
        <begin position="208"/>
        <end position="227"/>
    </location>
</feature>
<evidence type="ECO:0000256" key="5">
    <source>
        <dbReference type="ARBA" id="ARBA00023136"/>
    </source>
</evidence>
<feature type="compositionally biased region" description="Basic and acidic residues" evidence="6">
    <location>
        <begin position="212"/>
        <end position="224"/>
    </location>
</feature>